<proteinExistence type="inferred from homology"/>
<dbReference type="GO" id="GO:0009279">
    <property type="term" value="C:cell outer membrane"/>
    <property type="evidence" value="ECO:0007669"/>
    <property type="project" value="UniProtKB-SubCell"/>
</dbReference>
<dbReference type="PANTHER" id="PTHR47234:SF1">
    <property type="entry name" value="TONB-DEPENDENT RECEPTOR"/>
    <property type="match status" value="1"/>
</dbReference>
<dbReference type="OrthoDB" id="7051241at2"/>
<dbReference type="SUPFAM" id="SSF56935">
    <property type="entry name" value="Porins"/>
    <property type="match status" value="1"/>
</dbReference>
<dbReference type="InterPro" id="IPR012910">
    <property type="entry name" value="Plug_dom"/>
</dbReference>
<dbReference type="KEGG" id="gak:X907_2700"/>
<evidence type="ECO:0000313" key="10">
    <source>
        <dbReference type="EMBL" id="AZU05211.1"/>
    </source>
</evidence>
<dbReference type="Gene3D" id="2.40.170.20">
    <property type="entry name" value="TonB-dependent receptor, beta-barrel domain"/>
    <property type="match status" value="1"/>
</dbReference>
<dbReference type="Proteomes" id="UP000286954">
    <property type="component" value="Chromosome"/>
</dbReference>
<evidence type="ECO:0000256" key="2">
    <source>
        <dbReference type="ARBA" id="ARBA00022448"/>
    </source>
</evidence>
<dbReference type="RefSeq" id="WP_127568796.1">
    <property type="nucleotide sequence ID" value="NZ_BMFB01000001.1"/>
</dbReference>
<dbReference type="Gene3D" id="2.170.130.10">
    <property type="entry name" value="TonB-dependent receptor, plug domain"/>
    <property type="match status" value="1"/>
</dbReference>
<gene>
    <name evidence="10" type="ORF">X907_2700</name>
</gene>
<keyword evidence="5 9" id="KW-0798">TonB box</keyword>
<reference evidence="10 11" key="1">
    <citation type="submission" date="2016-12" db="EMBL/GenBank/DDBJ databases">
        <title>The genome of dimorphic prosthecate Glycocaulis alkaliphilus 6b-8t, isolated from crude oil dictates its adaptability in petroleum environments.</title>
        <authorList>
            <person name="Wu X.-L."/>
            <person name="Geng S."/>
        </authorList>
    </citation>
    <scope>NUCLEOTIDE SEQUENCE [LARGE SCALE GENOMIC DNA]</scope>
    <source>
        <strain evidence="10 11">6B-8</strain>
    </source>
</reference>
<evidence type="ECO:0000256" key="8">
    <source>
        <dbReference type="PROSITE-ProRule" id="PRU01360"/>
    </source>
</evidence>
<evidence type="ECO:0000256" key="4">
    <source>
        <dbReference type="ARBA" id="ARBA00022692"/>
    </source>
</evidence>
<keyword evidence="3 8" id="KW-1134">Transmembrane beta strand</keyword>
<evidence type="ECO:0000256" key="9">
    <source>
        <dbReference type="RuleBase" id="RU003357"/>
    </source>
</evidence>
<evidence type="ECO:0000256" key="6">
    <source>
        <dbReference type="ARBA" id="ARBA00023136"/>
    </source>
</evidence>
<sequence length="1027" mass="112382">MFFNRGRLLTTTVIAGLALTAPAFAQSEPETTDNDEATSEEASVAVQDRVVVTGSRIRRSEFTSTQPVQIITSEEVTLEGLVDTSEILQGSTVANTAGQINNYFTGSVLTGGPGVNTLSLRGLGAERTLVLLNGRRAGPAGARGQVGPTDLNVIPSSLIERVEILTDGASSVYGSDAVAGVVNIITRENLEGGQFSAYANQPFESGGEEYNVSLSHGWRFNRGYVSASVDYYERRPLLFGDRDAFACPNDVVFSDEGRTNRADVIDPDTGLFKCTSYGAEMVSLYIANQAGTGYAGAIDFSPDAGAIAGGGPIGCDIDGWRQNRTFFTGFAGCALPGAAPAWFTGSQSEWNDVLRTYFGRSARHSDRYDSRTAVSPVTRTTVNLFAGYDLTPNTEVFGEFMFNRRESSQNSWRQWWGVIDSRHPRNTQFTTVTDPQTGLVYDVWDVEPTLLLNSRAEQTVDYVRFVGGFRGQLDFARGWDWELVYQMSRSEAEYGGNFIYADRIAAATELFTGAHFASGCNTALLTTATACPAGGVDFFSPAVVGNGQLRAEDEAFLLGYETGNTVYEHQYIEGLLAGELFDLPAGPVGAAFGFQIRYESINDQPGEQERSGNYWGSSSAVQTVGSDTIQEVFAEFEIPAIRGVFLIEELTFNVSGRYSDYDSYGSNGTYKIGANWALNSAFRVRSSFGTSFRAPALYELYLGDQTNFGFGQASDPCRNWGLSTNPIIQQNCAIGRPGEGPLPDAFPVQPTSSATVTVGGGLGVLEAETAETFSLGLIWTPSFIDFSAALDYYQVEIENQVGRFSPQGIVNACYTSENFPNDAFCSLFTRAPASHPTRAYEILTINDSYVNIANQTSEGLDLTMRYGHEFSFGDLTLNGRMSYILNWEEQLFPGAAVTQLHDRIGNPRWVARLNARLDRNDWTFFWSTDIVAPVDNNHLYATDTGTYFGETVYFQREVDLYMTHSASVRYAMDQWTLQAGLQNIFDEYPNITSASGGGRVTGWGNVPRTSQYDILGRRAFVNIVRSW</sequence>
<dbReference type="InterPro" id="IPR037066">
    <property type="entry name" value="Plug_dom_sf"/>
</dbReference>
<dbReference type="Pfam" id="PF00593">
    <property type="entry name" value="TonB_dep_Rec_b-barrel"/>
    <property type="match status" value="1"/>
</dbReference>
<dbReference type="InterPro" id="IPR000531">
    <property type="entry name" value="Beta-barrel_TonB"/>
</dbReference>
<keyword evidence="2 8" id="KW-0813">Transport</keyword>
<comment type="subcellular location">
    <subcellularLocation>
        <location evidence="1 8">Cell outer membrane</location>
        <topology evidence="1 8">Multi-pass membrane protein</topology>
    </subcellularLocation>
</comment>
<accession>A0A3T0ED49</accession>
<keyword evidence="7 8" id="KW-0998">Cell outer membrane</keyword>
<keyword evidence="10" id="KW-0675">Receptor</keyword>
<dbReference type="EMBL" id="CP018911">
    <property type="protein sequence ID" value="AZU05211.1"/>
    <property type="molecule type" value="Genomic_DNA"/>
</dbReference>
<dbReference type="PANTHER" id="PTHR47234">
    <property type="match status" value="1"/>
</dbReference>
<keyword evidence="4 8" id="KW-0812">Transmembrane</keyword>
<dbReference type="AlphaFoldDB" id="A0A3T0ED49"/>
<evidence type="ECO:0000256" key="3">
    <source>
        <dbReference type="ARBA" id="ARBA00022452"/>
    </source>
</evidence>
<organism evidence="10 11">
    <name type="scientific">Glycocaulis alkaliphilus</name>
    <dbReference type="NCBI Taxonomy" id="1434191"/>
    <lineage>
        <taxon>Bacteria</taxon>
        <taxon>Pseudomonadati</taxon>
        <taxon>Pseudomonadota</taxon>
        <taxon>Alphaproteobacteria</taxon>
        <taxon>Maricaulales</taxon>
        <taxon>Maricaulaceae</taxon>
        <taxon>Glycocaulis</taxon>
    </lineage>
</organism>
<evidence type="ECO:0000256" key="1">
    <source>
        <dbReference type="ARBA" id="ARBA00004571"/>
    </source>
</evidence>
<name>A0A3T0ED49_9PROT</name>
<dbReference type="PROSITE" id="PS52016">
    <property type="entry name" value="TONB_DEPENDENT_REC_3"/>
    <property type="match status" value="1"/>
</dbReference>
<evidence type="ECO:0000256" key="7">
    <source>
        <dbReference type="ARBA" id="ARBA00023237"/>
    </source>
</evidence>
<protein>
    <submittedName>
        <fullName evidence="10">TonB-dependent receptor plug</fullName>
    </submittedName>
</protein>
<dbReference type="InterPro" id="IPR036942">
    <property type="entry name" value="Beta-barrel_TonB_sf"/>
</dbReference>
<keyword evidence="11" id="KW-1185">Reference proteome</keyword>
<keyword evidence="6 8" id="KW-0472">Membrane</keyword>
<dbReference type="InterPro" id="IPR039426">
    <property type="entry name" value="TonB-dep_rcpt-like"/>
</dbReference>
<evidence type="ECO:0000313" key="11">
    <source>
        <dbReference type="Proteomes" id="UP000286954"/>
    </source>
</evidence>
<comment type="similarity">
    <text evidence="8 9">Belongs to the TonB-dependent receptor family.</text>
</comment>
<dbReference type="Pfam" id="PF07715">
    <property type="entry name" value="Plug"/>
    <property type="match status" value="1"/>
</dbReference>
<evidence type="ECO:0000256" key="5">
    <source>
        <dbReference type="ARBA" id="ARBA00023077"/>
    </source>
</evidence>